<dbReference type="SUPFAM" id="SSF47384">
    <property type="entry name" value="Homodimeric domain of signal transducing histidine kinase"/>
    <property type="match status" value="1"/>
</dbReference>
<keyword evidence="10" id="KW-1185">Reference proteome</keyword>
<dbReference type="Pfam" id="PF00072">
    <property type="entry name" value="Response_reg"/>
    <property type="match status" value="1"/>
</dbReference>
<dbReference type="PROSITE" id="PS50109">
    <property type="entry name" value="HIS_KIN"/>
    <property type="match status" value="1"/>
</dbReference>
<sequence length="360" mass="40656">MERTKRPRTLNIVVVDDQKEEYQWIGQVLDRLPNVKVNHWWISNPLEVNDLHELHDLDAILIDFHLEDLTAPEALDLFNYGVRSLPIIMMTSTGGISSSVGGLEKGATLFMDKNELEPSLIERILLYSIRQKEHEARLSKFAGYVAHDIAAPLRSIQSFANILLDSFSEHVGETEKEVANDIIRSSKKSLNLVDDLLTYTLAAQSEIEITEVKFSEFAHSAVEGMRDTIEEADADVVVEETDLTIHCSTSLTNHVLTNLIQNGIKYNNSRSPSIKVSYEYRDHWQVVSITDNGIGLEMKHAKQVFEPLYRLQDVKKSSKGTGLGLAICKEAIERQGGNIWIQSEPNVGTTVFFRIPFPEH</sequence>
<dbReference type="InterPro" id="IPR036890">
    <property type="entry name" value="HATPase_C_sf"/>
</dbReference>
<name>A0A7X1B3S9_9BACT</name>
<dbReference type="Pfam" id="PF02518">
    <property type="entry name" value="HATPase_c"/>
    <property type="match status" value="1"/>
</dbReference>
<dbReference type="InterPro" id="IPR011006">
    <property type="entry name" value="CheY-like_superfamily"/>
</dbReference>
<dbReference type="RefSeq" id="WP_185658883.1">
    <property type="nucleotide sequence ID" value="NZ_CAWPOO010000005.1"/>
</dbReference>
<dbReference type="EC" id="2.7.13.3" evidence="2"/>
<dbReference type="CDD" id="cd00082">
    <property type="entry name" value="HisKA"/>
    <property type="match status" value="1"/>
</dbReference>
<dbReference type="GO" id="GO:0007234">
    <property type="term" value="P:osmosensory signaling via phosphorelay pathway"/>
    <property type="evidence" value="ECO:0007669"/>
    <property type="project" value="TreeGrafter"/>
</dbReference>
<comment type="caution">
    <text evidence="9">The sequence shown here is derived from an EMBL/GenBank/DDBJ whole genome shotgun (WGS) entry which is preliminary data.</text>
</comment>
<keyword evidence="4" id="KW-0808">Transferase</keyword>
<dbReference type="FunFam" id="3.30.565.10:FF:000006">
    <property type="entry name" value="Sensor histidine kinase WalK"/>
    <property type="match status" value="1"/>
</dbReference>
<dbReference type="InterPro" id="IPR036097">
    <property type="entry name" value="HisK_dim/P_sf"/>
</dbReference>
<dbReference type="Pfam" id="PF00512">
    <property type="entry name" value="HisKA"/>
    <property type="match status" value="1"/>
</dbReference>
<comment type="catalytic activity">
    <reaction evidence="1">
        <text>ATP + protein L-histidine = ADP + protein N-phospho-L-histidine.</text>
        <dbReference type="EC" id="2.7.13.3"/>
    </reaction>
</comment>
<dbReference type="PRINTS" id="PR00344">
    <property type="entry name" value="BCTRLSENSOR"/>
</dbReference>
<keyword evidence="5 9" id="KW-0418">Kinase</keyword>
<evidence type="ECO:0000256" key="5">
    <source>
        <dbReference type="ARBA" id="ARBA00022777"/>
    </source>
</evidence>
<gene>
    <name evidence="9" type="ORF">H5P27_02970</name>
</gene>
<feature type="domain" description="Response regulatory" evidence="8">
    <location>
        <begin position="11"/>
        <end position="128"/>
    </location>
</feature>
<dbReference type="InterPro" id="IPR003661">
    <property type="entry name" value="HisK_dim/P_dom"/>
</dbReference>
<proteinExistence type="predicted"/>
<evidence type="ECO:0000256" key="4">
    <source>
        <dbReference type="ARBA" id="ARBA00022679"/>
    </source>
</evidence>
<dbReference type="PROSITE" id="PS50110">
    <property type="entry name" value="RESPONSE_REGULATORY"/>
    <property type="match status" value="1"/>
</dbReference>
<evidence type="ECO:0000313" key="9">
    <source>
        <dbReference type="EMBL" id="MBC2604997.1"/>
    </source>
</evidence>
<accession>A0A7X1B3S9</accession>
<reference evidence="9 10" key="1">
    <citation type="submission" date="2020-07" db="EMBL/GenBank/DDBJ databases">
        <authorList>
            <person name="Feng X."/>
        </authorList>
    </citation>
    <scope>NUCLEOTIDE SEQUENCE [LARGE SCALE GENOMIC DNA]</scope>
    <source>
        <strain evidence="9 10">JCM23202</strain>
    </source>
</reference>
<dbReference type="Gene3D" id="3.30.565.10">
    <property type="entry name" value="Histidine kinase-like ATPase, C-terminal domain"/>
    <property type="match status" value="1"/>
</dbReference>
<dbReference type="GO" id="GO:0000155">
    <property type="term" value="F:phosphorelay sensor kinase activity"/>
    <property type="evidence" value="ECO:0007669"/>
    <property type="project" value="InterPro"/>
</dbReference>
<dbReference type="InterPro" id="IPR005467">
    <property type="entry name" value="His_kinase_dom"/>
</dbReference>
<keyword evidence="3 6" id="KW-0597">Phosphoprotein</keyword>
<evidence type="ECO:0000256" key="2">
    <source>
        <dbReference type="ARBA" id="ARBA00012438"/>
    </source>
</evidence>
<dbReference type="PANTHER" id="PTHR42878">
    <property type="entry name" value="TWO-COMPONENT HISTIDINE KINASE"/>
    <property type="match status" value="1"/>
</dbReference>
<dbReference type="InterPro" id="IPR050351">
    <property type="entry name" value="BphY/WalK/GraS-like"/>
</dbReference>
<evidence type="ECO:0000313" key="10">
    <source>
        <dbReference type="Proteomes" id="UP000526501"/>
    </source>
</evidence>
<evidence type="ECO:0000259" key="8">
    <source>
        <dbReference type="PROSITE" id="PS50110"/>
    </source>
</evidence>
<dbReference type="Proteomes" id="UP000526501">
    <property type="component" value="Unassembled WGS sequence"/>
</dbReference>
<feature type="domain" description="Histidine kinase" evidence="7">
    <location>
        <begin position="144"/>
        <end position="359"/>
    </location>
</feature>
<evidence type="ECO:0000259" key="7">
    <source>
        <dbReference type="PROSITE" id="PS50109"/>
    </source>
</evidence>
<dbReference type="SMART" id="SM00387">
    <property type="entry name" value="HATPase_c"/>
    <property type="match status" value="1"/>
</dbReference>
<dbReference type="AlphaFoldDB" id="A0A7X1B3S9"/>
<feature type="modified residue" description="4-aspartylphosphate" evidence="6">
    <location>
        <position position="63"/>
    </location>
</feature>
<dbReference type="SUPFAM" id="SSF55874">
    <property type="entry name" value="ATPase domain of HSP90 chaperone/DNA topoisomerase II/histidine kinase"/>
    <property type="match status" value="1"/>
</dbReference>
<dbReference type="InterPro" id="IPR001789">
    <property type="entry name" value="Sig_transdc_resp-reg_receiver"/>
</dbReference>
<dbReference type="InterPro" id="IPR004358">
    <property type="entry name" value="Sig_transdc_His_kin-like_C"/>
</dbReference>
<dbReference type="PANTHER" id="PTHR42878:SF15">
    <property type="entry name" value="BACTERIOPHYTOCHROME"/>
    <property type="match status" value="1"/>
</dbReference>
<dbReference type="SMART" id="SM00388">
    <property type="entry name" value="HisKA"/>
    <property type="match status" value="1"/>
</dbReference>
<evidence type="ECO:0000256" key="1">
    <source>
        <dbReference type="ARBA" id="ARBA00000085"/>
    </source>
</evidence>
<dbReference type="Gene3D" id="1.10.287.130">
    <property type="match status" value="1"/>
</dbReference>
<dbReference type="SUPFAM" id="SSF52172">
    <property type="entry name" value="CheY-like"/>
    <property type="match status" value="1"/>
</dbReference>
<evidence type="ECO:0000256" key="6">
    <source>
        <dbReference type="PROSITE-ProRule" id="PRU00169"/>
    </source>
</evidence>
<dbReference type="EMBL" id="JACHVC010000005">
    <property type="protein sequence ID" value="MBC2604997.1"/>
    <property type="molecule type" value="Genomic_DNA"/>
</dbReference>
<dbReference type="Gene3D" id="3.40.50.2300">
    <property type="match status" value="1"/>
</dbReference>
<organism evidence="9 10">
    <name type="scientific">Pelagicoccus albus</name>
    <dbReference type="NCBI Taxonomy" id="415222"/>
    <lineage>
        <taxon>Bacteria</taxon>
        <taxon>Pseudomonadati</taxon>
        <taxon>Verrucomicrobiota</taxon>
        <taxon>Opitutia</taxon>
        <taxon>Puniceicoccales</taxon>
        <taxon>Pelagicoccaceae</taxon>
        <taxon>Pelagicoccus</taxon>
    </lineage>
</organism>
<evidence type="ECO:0000256" key="3">
    <source>
        <dbReference type="ARBA" id="ARBA00022553"/>
    </source>
</evidence>
<dbReference type="GO" id="GO:0000156">
    <property type="term" value="F:phosphorelay response regulator activity"/>
    <property type="evidence" value="ECO:0007669"/>
    <property type="project" value="TreeGrafter"/>
</dbReference>
<dbReference type="InterPro" id="IPR003594">
    <property type="entry name" value="HATPase_dom"/>
</dbReference>
<protein>
    <recommendedName>
        <fullName evidence="2">histidine kinase</fullName>
        <ecNumber evidence="2">2.7.13.3</ecNumber>
    </recommendedName>
</protein>
<dbReference type="GO" id="GO:0030295">
    <property type="term" value="F:protein kinase activator activity"/>
    <property type="evidence" value="ECO:0007669"/>
    <property type="project" value="TreeGrafter"/>
</dbReference>